<feature type="region of interest" description="Disordered" evidence="1">
    <location>
        <begin position="108"/>
        <end position="137"/>
    </location>
</feature>
<evidence type="ECO:0000313" key="3">
    <source>
        <dbReference type="Proteomes" id="UP000054166"/>
    </source>
</evidence>
<keyword evidence="3" id="KW-1185">Reference proteome</keyword>
<reference evidence="3" key="2">
    <citation type="submission" date="2015-01" db="EMBL/GenBank/DDBJ databases">
        <title>Evolutionary Origins and Diversification of the Mycorrhizal Mutualists.</title>
        <authorList>
            <consortium name="DOE Joint Genome Institute"/>
            <consortium name="Mycorrhizal Genomics Consortium"/>
            <person name="Kohler A."/>
            <person name="Kuo A."/>
            <person name="Nagy L.G."/>
            <person name="Floudas D."/>
            <person name="Copeland A."/>
            <person name="Barry K.W."/>
            <person name="Cichocki N."/>
            <person name="Veneault-Fourrey C."/>
            <person name="LaButti K."/>
            <person name="Lindquist E.A."/>
            <person name="Lipzen A."/>
            <person name="Lundell T."/>
            <person name="Morin E."/>
            <person name="Murat C."/>
            <person name="Riley R."/>
            <person name="Ohm R."/>
            <person name="Sun H."/>
            <person name="Tunlid A."/>
            <person name="Henrissat B."/>
            <person name="Grigoriev I.V."/>
            <person name="Hibbett D.S."/>
            <person name="Martin F."/>
        </authorList>
    </citation>
    <scope>NUCLEOTIDE SEQUENCE [LARGE SCALE GENOMIC DNA]</scope>
    <source>
        <strain evidence="3">F 1598</strain>
    </source>
</reference>
<evidence type="ECO:0000256" key="1">
    <source>
        <dbReference type="SAM" id="MobiDB-lite"/>
    </source>
</evidence>
<reference evidence="2 3" key="1">
    <citation type="submission" date="2014-04" db="EMBL/GenBank/DDBJ databases">
        <authorList>
            <consortium name="DOE Joint Genome Institute"/>
            <person name="Kuo A."/>
            <person name="Tarkka M."/>
            <person name="Buscot F."/>
            <person name="Kohler A."/>
            <person name="Nagy L.G."/>
            <person name="Floudas D."/>
            <person name="Copeland A."/>
            <person name="Barry K.W."/>
            <person name="Cichocki N."/>
            <person name="Veneault-Fourrey C."/>
            <person name="LaButti K."/>
            <person name="Lindquist E.A."/>
            <person name="Lipzen A."/>
            <person name="Lundell T."/>
            <person name="Morin E."/>
            <person name="Murat C."/>
            <person name="Sun H."/>
            <person name="Tunlid A."/>
            <person name="Henrissat B."/>
            <person name="Grigoriev I.V."/>
            <person name="Hibbett D.S."/>
            <person name="Martin F."/>
            <person name="Nordberg H.P."/>
            <person name="Cantor M.N."/>
            <person name="Hua S.X."/>
        </authorList>
    </citation>
    <scope>NUCLEOTIDE SEQUENCE [LARGE SCALE GENOMIC DNA]</scope>
    <source>
        <strain evidence="2 3">F 1598</strain>
    </source>
</reference>
<sequence>MLHKPSANEGPAQPKSPLALPAIISTPASQDELNDAAPPNSDVSSLLTSSGSGPMDPAETENACTRAMIQVLTKDELKELIKDRNLTAPGINKRSKDELLSIILQASKDQQPSKQAIDDVLHSRKAKKAATRSTMKT</sequence>
<gene>
    <name evidence="2" type="ORF">PILCRDRAFT_86696</name>
</gene>
<dbReference type="HOGENOM" id="CLU_1865882_0_0_1"/>
<dbReference type="Proteomes" id="UP000054166">
    <property type="component" value="Unassembled WGS sequence"/>
</dbReference>
<dbReference type="AlphaFoldDB" id="A0A0C3BI74"/>
<organism evidence="2 3">
    <name type="scientific">Piloderma croceum (strain F 1598)</name>
    <dbReference type="NCBI Taxonomy" id="765440"/>
    <lineage>
        <taxon>Eukaryota</taxon>
        <taxon>Fungi</taxon>
        <taxon>Dikarya</taxon>
        <taxon>Basidiomycota</taxon>
        <taxon>Agaricomycotina</taxon>
        <taxon>Agaricomycetes</taxon>
        <taxon>Agaricomycetidae</taxon>
        <taxon>Atheliales</taxon>
        <taxon>Atheliaceae</taxon>
        <taxon>Piloderma</taxon>
    </lineage>
</organism>
<feature type="compositionally biased region" description="Low complexity" evidence="1">
    <location>
        <begin position="44"/>
        <end position="53"/>
    </location>
</feature>
<feature type="region of interest" description="Disordered" evidence="1">
    <location>
        <begin position="1"/>
        <end position="62"/>
    </location>
</feature>
<evidence type="ECO:0000313" key="2">
    <source>
        <dbReference type="EMBL" id="KIM86008.1"/>
    </source>
</evidence>
<proteinExistence type="predicted"/>
<name>A0A0C3BI74_PILCF</name>
<dbReference type="EMBL" id="KN832983">
    <property type="protein sequence ID" value="KIM86008.1"/>
    <property type="molecule type" value="Genomic_DNA"/>
</dbReference>
<protein>
    <submittedName>
        <fullName evidence="2">Uncharacterized protein</fullName>
    </submittedName>
</protein>
<dbReference type="InParanoid" id="A0A0C3BI74"/>
<accession>A0A0C3BI74</accession>